<dbReference type="Pfam" id="PF13589">
    <property type="entry name" value="HATPase_c_3"/>
    <property type="match status" value="1"/>
</dbReference>
<dbReference type="InterPro" id="IPR036890">
    <property type="entry name" value="HATPase_C_sf"/>
</dbReference>
<feature type="region of interest" description="Disordered" evidence="2">
    <location>
        <begin position="528"/>
        <end position="547"/>
    </location>
</feature>
<dbReference type="PANTHER" id="PTHR10073:SF47">
    <property type="entry name" value="DNA MISMATCH REPAIR PROTEIN MLH3"/>
    <property type="match status" value="1"/>
</dbReference>
<dbReference type="Pfam" id="PF08676">
    <property type="entry name" value="MutL_C"/>
    <property type="match status" value="1"/>
</dbReference>
<dbReference type="OrthoDB" id="429932at2759"/>
<dbReference type="Gene3D" id="3.30.1540.20">
    <property type="entry name" value="MutL, C-terminal domain, dimerisation subdomain"/>
    <property type="match status" value="1"/>
</dbReference>
<gene>
    <name evidence="4" type="ORF">AJ78_01579</name>
</gene>
<accession>A0A1J9QQE0</accession>
<evidence type="ECO:0000313" key="5">
    <source>
        <dbReference type="Proteomes" id="UP000182235"/>
    </source>
</evidence>
<dbReference type="STRING" id="1447872.A0A1J9QQE0"/>
<keyword evidence="5" id="KW-1185">Reference proteome</keyword>
<dbReference type="InterPro" id="IPR042120">
    <property type="entry name" value="MutL_C_dimsub"/>
</dbReference>
<comment type="similarity">
    <text evidence="1">Belongs to the DNA mismatch repair MutL/HexB family.</text>
</comment>
<dbReference type="VEuPathDB" id="FungiDB:AJ78_01579"/>
<dbReference type="InterPro" id="IPR014790">
    <property type="entry name" value="MutL_C"/>
</dbReference>
<dbReference type="SMART" id="SM00853">
    <property type="entry name" value="MutL_C"/>
    <property type="match status" value="1"/>
</dbReference>
<dbReference type="EMBL" id="LGRN01000036">
    <property type="protein sequence ID" value="OJD18399.1"/>
    <property type="molecule type" value="Genomic_DNA"/>
</dbReference>
<dbReference type="GO" id="GO:0016887">
    <property type="term" value="F:ATP hydrolysis activity"/>
    <property type="evidence" value="ECO:0007669"/>
    <property type="project" value="InterPro"/>
</dbReference>
<dbReference type="GO" id="GO:0140664">
    <property type="term" value="F:ATP-dependent DNA damage sensor activity"/>
    <property type="evidence" value="ECO:0007669"/>
    <property type="project" value="InterPro"/>
</dbReference>
<reference evidence="4 5" key="1">
    <citation type="submission" date="2015-07" db="EMBL/GenBank/DDBJ databases">
        <title>Emmonsia species relationships and genome sequence.</title>
        <authorList>
            <consortium name="The Broad Institute Genomics Platform"/>
            <person name="Cuomo C.A."/>
            <person name="Munoz J.F."/>
            <person name="Imamovic A."/>
            <person name="Priest M.E."/>
            <person name="Young S."/>
            <person name="Clay O.K."/>
            <person name="McEwen J.G."/>
        </authorList>
    </citation>
    <scope>NUCLEOTIDE SEQUENCE [LARGE SCALE GENOMIC DNA]</scope>
    <source>
        <strain evidence="4 5">UAMH 9510</strain>
    </source>
</reference>
<evidence type="ECO:0000256" key="2">
    <source>
        <dbReference type="SAM" id="MobiDB-lite"/>
    </source>
</evidence>
<feature type="compositionally biased region" description="Low complexity" evidence="2">
    <location>
        <begin position="436"/>
        <end position="447"/>
    </location>
</feature>
<dbReference type="Proteomes" id="UP000182235">
    <property type="component" value="Unassembled WGS sequence"/>
</dbReference>
<dbReference type="InterPro" id="IPR038973">
    <property type="entry name" value="MutL/Mlh/Pms-like"/>
</dbReference>
<dbReference type="InterPro" id="IPR037198">
    <property type="entry name" value="MutL_C_sf"/>
</dbReference>
<protein>
    <recommendedName>
        <fullName evidence="3">MutL C-terminal dimerisation domain-containing protein</fullName>
    </recommendedName>
</protein>
<dbReference type="SUPFAM" id="SSF55874">
    <property type="entry name" value="ATPase domain of HSP90 chaperone/DNA topoisomerase II/histidine kinase"/>
    <property type="match status" value="1"/>
</dbReference>
<dbReference type="GO" id="GO:0006298">
    <property type="term" value="P:mismatch repair"/>
    <property type="evidence" value="ECO:0007669"/>
    <property type="project" value="InterPro"/>
</dbReference>
<organism evidence="4 5">
    <name type="scientific">Emergomyces pasteurianus Ep9510</name>
    <dbReference type="NCBI Taxonomy" id="1447872"/>
    <lineage>
        <taxon>Eukaryota</taxon>
        <taxon>Fungi</taxon>
        <taxon>Dikarya</taxon>
        <taxon>Ascomycota</taxon>
        <taxon>Pezizomycotina</taxon>
        <taxon>Eurotiomycetes</taxon>
        <taxon>Eurotiomycetidae</taxon>
        <taxon>Onygenales</taxon>
        <taxon>Ajellomycetaceae</taxon>
        <taxon>Emergomyces</taxon>
    </lineage>
</organism>
<feature type="compositionally biased region" description="Polar residues" evidence="2">
    <location>
        <begin position="609"/>
        <end position="628"/>
    </location>
</feature>
<comment type="caution">
    <text evidence="4">The sequence shown here is derived from an EMBL/GenBank/DDBJ whole genome shotgun (WGS) entry which is preliminary data.</text>
</comment>
<evidence type="ECO:0000313" key="4">
    <source>
        <dbReference type="EMBL" id="OJD18399.1"/>
    </source>
</evidence>
<feature type="region of interest" description="Disordered" evidence="2">
    <location>
        <begin position="609"/>
        <end position="642"/>
    </location>
</feature>
<name>A0A1J9QQE0_9EURO</name>
<dbReference type="GO" id="GO:0032300">
    <property type="term" value="C:mismatch repair complex"/>
    <property type="evidence" value="ECO:0007669"/>
    <property type="project" value="InterPro"/>
</dbReference>
<feature type="region of interest" description="Disordered" evidence="2">
    <location>
        <begin position="410"/>
        <end position="458"/>
    </location>
</feature>
<dbReference type="AlphaFoldDB" id="A0A1J9QQE0"/>
<dbReference type="PANTHER" id="PTHR10073">
    <property type="entry name" value="DNA MISMATCH REPAIR PROTEIN MLH, PMS, MUTL"/>
    <property type="match status" value="1"/>
</dbReference>
<dbReference type="Gene3D" id="3.30.565.10">
    <property type="entry name" value="Histidine kinase-like ATPase, C-terminal domain"/>
    <property type="match status" value="1"/>
</dbReference>
<feature type="domain" description="MutL C-terminal dimerisation" evidence="3">
    <location>
        <begin position="714"/>
        <end position="929"/>
    </location>
</feature>
<proteinExistence type="inferred from homology"/>
<sequence>MDVRIPLIQPLPSEVVAQLKSSISISNLNGVVLELFKNSLDAGAQNVTINMDFQKGGCVVEDDGQGILPAEFLEGGNLAKLHHTSKFNSQNEVFGRRGVFLASLVSLSLVTITSCHESSSTTNTVIYHHAKPICRLTPAPLQHELDSRDHGTRVTVTDLFGNLPVRVKHRALSLKTSQDLDREWDDLKRMLTAILLAFQKHVKLVVSDATKTRKLVIRAGNPQYDQSSGTLDLGRIRPILMQAGYITPRDFQSWVTASARTSGVEIQSAISLQPSPTKQVQFISFGINPIILQSNANLLYNEVNRLFSLSRFGVVDDPPIITDGLEGLNLQGDNETIEKDTSGGRNRHSGKSICKWPMFYIRIELQAHDEAIDRGVDFLEPSKTLQSVVDVLVAMIQEFLEEYHFRTRSVTRTKRTRQPQSPTSAAERQVAKRSRSAAPAFISSSASTGPGKDGGHTEELFNTQIKLPDFNHPIRTTHNPRIKDFRCWSRIKSGHESGFEDIWAGLPRSKGVAASNFFKKNHLAQDKRCSYSSPATPAPLDDLKGERLGSRRDADLHTKSASPDQAWVPGFEGLERKNIEGSTDEVIRWIDPSTNMAVLINSRTGQTISKSNQTLTSSRKSSGVQNSETTDHHTRQGNPVPHPTLWIDTFLKEWTNPIFQQSERPVATAFEVPGPHLGGSSKFFLSGAGDSGFLPSSSRFSGRLTKQGLQNAQLIAQVDKKFLLLKLPSFSEANNDGQQQNLVLVDQHAADERCRVEQLFNELCGGAGTISDPSTYYRVNAASLPKPISFKISPQEGELLISNSDYFESWGCYYTLSTSERNYHTVTVNKVPTLIAERCRLEPKLVIDLLRGEIWDRKDHRKRPHISRTQMADSGIREAGNSGNPPKDKMQPTIARHSWLERIGDCPKAIIDLINSRACRSSIMFNDSLGRAECENLVSRLALCAFPFQCAHGRPSMIPIVSLGGIHSSSAIESTRESHSGSDFGSLFGSNSVKAPVTNMDLPFVEACKAWKSDVI</sequence>
<evidence type="ECO:0000259" key="3">
    <source>
        <dbReference type="SMART" id="SM00853"/>
    </source>
</evidence>
<dbReference type="SUPFAM" id="SSF118116">
    <property type="entry name" value="DNA mismatch repair protein MutL"/>
    <property type="match status" value="2"/>
</dbReference>
<evidence type="ECO:0000256" key="1">
    <source>
        <dbReference type="ARBA" id="ARBA00006082"/>
    </source>
</evidence>
<dbReference type="GO" id="GO:0005524">
    <property type="term" value="F:ATP binding"/>
    <property type="evidence" value="ECO:0007669"/>
    <property type="project" value="InterPro"/>
</dbReference>